<evidence type="ECO:0000256" key="2">
    <source>
        <dbReference type="SAM" id="Phobius"/>
    </source>
</evidence>
<feature type="region of interest" description="Disordered" evidence="1">
    <location>
        <begin position="1010"/>
        <end position="1030"/>
    </location>
</feature>
<sequence length="1352" mass="150184">MEYLKETANILHELNSIKQEFNLKQNGVEIFAQSSLHDRLQKLGARKRALRACLFSKTITNPDCLTREMPRAVDLFGEVQAKYEQLEREWRTTIKLVSPLDPIKNYSAAVKAIKSDQERNYCWLRRILSNLPNRKHWMHFLCRLCDVEQKAALNYYQASLHEVEDSARNISAIYRLLFRLRSASSLSKEILGTDNQIALLWQSNVTCERLCYEVWLRLLELTVCLEGRQMPLARLEELPWSFLQTRGGEDVGSSSVTPKILRSLLQGPECLSLNDRLAKRLATGSRPSEKRRPKTLYEHGTNMSNQERNHAEHEDQSSAHERLPTQRHSYKMRTRPATAPSKFTSVTGHCVKNGELQCAEDFSISNSPIRTTAAVTDGSASTGGRPPEHIRVAAMPSSEGENSSNMDSLESASAACPWLRQVGSLMENNKNNFKDCPFGPGNEEGRYRGLWTRPNQIAAQSCPFYLPRRDIDLSTGASPRMKKVNEIEFLKSGFPQLWTERPENAQKSAFMDSIRQGSTGSKPWLLPHPRPNREPHFTDEGPLGTSVSVSKPSVPSPPPVVPKGRRSRSTSDMNSHNHRYKHHRLRSSFSSSSPSSSISLSASASQPCQYSLSDQEFTESRLLWQVVNTTAGGTFDAPGASSVVTESFRVRRVNSYLRAAERAETMVRGLLPLPHSYSNLDFYSTSANHKRRSISENRLPLHRPRRVTRSLSLEAIRSGRFQRRPRTSSNGRSLGTPSHALSEYLSTYWDDYQVPFYSSSEIIGSPEPPAPLPPHLNWEDCFGEETEALELGNCFARSGDFSGQILDDWSFDGLCNPSSSSSSASLSYSSPRRSRTANSNAASDTASSAPYSASPHGELVCDLASPVAAGKRADKCEQTELTSDLLPSLNSTTKQAAQSRPSLDLTTTHTSGYESGPDAGDCLHQRSSDRTRDTAVQTPNSMTGVRGRSLEDHLPFAIPEEPDSSSDGLVIHAQRSTRGSEILVRSEQNLEKLRSFLLCILSGTSASTVLENGTDETSPQTAPEKSTSSCSRATQASGCALSTALEKSFECISESTEQNLSMLSSLSEDRVKDGSQCHPLELDCGELATRWRLLLVWTRRHFEDLRELNRLQSRLSELAARSRVLSGFADRAFDVSNSLPSAAEMTQLCSESTSLLEATEVVHKGLLSKRLTGTAAVVPTTGGQQLLELQDLEAQFEAVYDSLLDSAIKHSSAVTDAVTAECTRIALLCSTQTYWTNFSPNKENEITQTNRYDAASLSSSADFSLIDSSKTDIDGPSVMTSSALMRTAIRPQTPSLTQKVLPIFLPLLFLVILYICFYRLDSRLFHLFPTQRCLGAPRWRIFTITRSSPPPQ</sequence>
<feature type="region of interest" description="Disordered" evidence="1">
    <location>
        <begin position="820"/>
        <end position="855"/>
    </location>
</feature>
<reference evidence="3" key="1">
    <citation type="submission" date="2016-01" db="EMBL/GenBank/DDBJ databases">
        <title>Reference transcriptome for the parasite Schistocephalus solidus: insights into the molecular evolution of parasitism.</title>
        <authorList>
            <person name="Hebert F.O."/>
            <person name="Grambauer S."/>
            <person name="Barber I."/>
            <person name="Landry C.R."/>
            <person name="Aubin-Horth N."/>
        </authorList>
    </citation>
    <scope>NUCLEOTIDE SEQUENCE</scope>
</reference>
<evidence type="ECO:0008006" key="4">
    <source>
        <dbReference type="Google" id="ProtNLM"/>
    </source>
</evidence>
<feature type="compositionally biased region" description="Low complexity" evidence="1">
    <location>
        <begin position="820"/>
        <end position="850"/>
    </location>
</feature>
<name>A0A0V0JAX9_SCHSO</name>
<keyword evidence="2" id="KW-0472">Membrane</keyword>
<keyword evidence="2" id="KW-1133">Transmembrane helix</keyword>
<feature type="region of interest" description="Disordered" evidence="1">
    <location>
        <begin position="281"/>
        <end position="341"/>
    </location>
</feature>
<keyword evidence="2" id="KW-0812">Transmembrane</keyword>
<gene>
    <name evidence="3" type="ORF">TR137293</name>
</gene>
<feature type="compositionally biased region" description="Low complexity" evidence="1">
    <location>
        <begin position="587"/>
        <end position="601"/>
    </location>
</feature>
<organism evidence="3">
    <name type="scientific">Schistocephalus solidus</name>
    <name type="common">Tapeworm</name>
    <dbReference type="NCBI Taxonomy" id="70667"/>
    <lineage>
        <taxon>Eukaryota</taxon>
        <taxon>Metazoa</taxon>
        <taxon>Spiralia</taxon>
        <taxon>Lophotrochozoa</taxon>
        <taxon>Platyhelminthes</taxon>
        <taxon>Cestoda</taxon>
        <taxon>Eucestoda</taxon>
        <taxon>Diphyllobothriidea</taxon>
        <taxon>Diphyllobothriidae</taxon>
        <taxon>Schistocephalus</taxon>
    </lineage>
</organism>
<dbReference type="EMBL" id="GEEE01000276">
    <property type="protein sequence ID" value="JAP62949.1"/>
    <property type="molecule type" value="Transcribed_RNA"/>
</dbReference>
<feature type="transmembrane region" description="Helical" evidence="2">
    <location>
        <begin position="1300"/>
        <end position="1320"/>
    </location>
</feature>
<evidence type="ECO:0000313" key="3">
    <source>
        <dbReference type="EMBL" id="JAP62949.1"/>
    </source>
</evidence>
<feature type="compositionally biased region" description="Basic and acidic residues" evidence="1">
    <location>
        <begin position="921"/>
        <end position="933"/>
    </location>
</feature>
<proteinExistence type="predicted"/>
<feature type="region of interest" description="Disordered" evidence="1">
    <location>
        <begin position="887"/>
        <end position="948"/>
    </location>
</feature>
<feature type="region of interest" description="Disordered" evidence="1">
    <location>
        <begin position="516"/>
        <end position="601"/>
    </location>
</feature>
<feature type="compositionally biased region" description="Polar residues" evidence="1">
    <location>
        <begin position="888"/>
        <end position="913"/>
    </location>
</feature>
<evidence type="ECO:0000256" key="1">
    <source>
        <dbReference type="SAM" id="MobiDB-lite"/>
    </source>
</evidence>
<feature type="compositionally biased region" description="Basic residues" evidence="1">
    <location>
        <begin position="576"/>
        <end position="586"/>
    </location>
</feature>
<feature type="compositionally biased region" description="Basic and acidic residues" evidence="1">
    <location>
        <begin position="307"/>
        <end position="324"/>
    </location>
</feature>
<protein>
    <recommendedName>
        <fullName evidence="4">KASH domain-containing protein</fullName>
    </recommendedName>
</protein>
<accession>A0A0V0JAX9</accession>
<feature type="compositionally biased region" description="Polar residues" evidence="1">
    <location>
        <begin position="934"/>
        <end position="943"/>
    </location>
</feature>